<protein>
    <submittedName>
        <fullName evidence="1">Transposase family protein</fullName>
    </submittedName>
</protein>
<dbReference type="EMBL" id="JAAMFM010000039">
    <property type="protein sequence ID" value="NVM96753.1"/>
    <property type="molecule type" value="Genomic_DNA"/>
</dbReference>
<evidence type="ECO:0000313" key="1">
    <source>
        <dbReference type="EMBL" id="NVM96753.1"/>
    </source>
</evidence>
<name>A0A7Y7IJS0_9MICC</name>
<keyword evidence="2" id="KW-1185">Reference proteome</keyword>
<evidence type="ECO:0000313" key="2">
    <source>
        <dbReference type="Proteomes" id="UP000543556"/>
    </source>
</evidence>
<dbReference type="Proteomes" id="UP000543556">
    <property type="component" value="Unassembled WGS sequence"/>
</dbReference>
<sequence>MTAVAQAATGLIVHGQTAQGLTGCPACGVAAVGHRRRRVRLHDIPCCGGPVRLVRAKRLWQCRVGLCPTTVVSEQHSLAGKRAILTNRAIRWATDAVEKCDASVSALSHQLGVSWRVLLKGIETEGRRRVGRL</sequence>
<organism evidence="1 2">
    <name type="scientific">Arthrobacter wenxiniae</name>
    <dbReference type="NCBI Taxonomy" id="2713570"/>
    <lineage>
        <taxon>Bacteria</taxon>
        <taxon>Bacillati</taxon>
        <taxon>Actinomycetota</taxon>
        <taxon>Actinomycetes</taxon>
        <taxon>Micrococcales</taxon>
        <taxon>Micrococcaceae</taxon>
        <taxon>Arthrobacter</taxon>
    </lineage>
</organism>
<accession>A0A7Y7IJS0</accession>
<dbReference type="RefSeq" id="WP_176636467.1">
    <property type="nucleotide sequence ID" value="NZ_JAAMFM010000039.1"/>
</dbReference>
<proteinExistence type="predicted"/>
<gene>
    <name evidence="1" type="ORF">G6034_17955</name>
</gene>
<reference evidence="1 2" key="1">
    <citation type="submission" date="2020-02" db="EMBL/GenBank/DDBJ databases">
        <title>Genome sequence of strain AETb3-4.</title>
        <authorList>
            <person name="Gao J."/>
            <person name="Zhang X."/>
        </authorList>
    </citation>
    <scope>NUCLEOTIDE SEQUENCE [LARGE SCALE GENOMIC DNA]</scope>
    <source>
        <strain evidence="1 2">AETb3-4</strain>
    </source>
</reference>
<dbReference type="AlphaFoldDB" id="A0A7Y7IJS0"/>
<comment type="caution">
    <text evidence="1">The sequence shown here is derived from an EMBL/GenBank/DDBJ whole genome shotgun (WGS) entry which is preliminary data.</text>
</comment>